<dbReference type="InterPro" id="IPR001003">
    <property type="entry name" value="MHC_II_a_N"/>
</dbReference>
<sequence>MKLLLLLLCVRLCSAQDYEALYISACSVNAQEEMAGVNEEVAFYLDFEQKKLVYTTPKFAGPVHLPVFLSLFTAQQFICKENMKMFQDNMKDFSLELDPPSVPLLYPKDHPRPSEPNTLVCHTSGFYPAPVHFYWTKDGQNVTHAASVSQAYPQSDGTFTQISRLDLVPEDGQVYSCGVEHPSLKGERRTRMWTVQLQRPSLAPSVFCAVGLTLGSVALVLGIFYLVKGKRCS</sequence>
<keyword evidence="3" id="KW-0472">Membrane</keyword>
<comment type="similarity">
    <text evidence="1">Belongs to the MHC class II family.</text>
</comment>
<feature type="signal peptide" evidence="4">
    <location>
        <begin position="1"/>
        <end position="15"/>
    </location>
</feature>
<evidence type="ECO:0000256" key="4">
    <source>
        <dbReference type="SAM" id="SignalP"/>
    </source>
</evidence>
<dbReference type="PROSITE" id="PS50835">
    <property type="entry name" value="IG_LIKE"/>
    <property type="match status" value="1"/>
</dbReference>
<keyword evidence="2" id="KW-0325">Glycoprotein</keyword>
<dbReference type="CDD" id="cd00098">
    <property type="entry name" value="IgC1"/>
    <property type="match status" value="1"/>
</dbReference>
<dbReference type="EMBL" id="JBBPFD010000698">
    <property type="protein sequence ID" value="KAK7877359.1"/>
    <property type="molecule type" value="Genomic_DNA"/>
</dbReference>
<protein>
    <recommendedName>
        <fullName evidence="5">Ig-like domain-containing protein</fullName>
    </recommendedName>
</protein>
<dbReference type="InterPro" id="IPR011162">
    <property type="entry name" value="MHC_I/II-like_Ag-recog"/>
</dbReference>
<dbReference type="SUPFAM" id="SSF54452">
    <property type="entry name" value="MHC antigen-recognition domain"/>
    <property type="match status" value="1"/>
</dbReference>
<dbReference type="InterPro" id="IPR036179">
    <property type="entry name" value="Ig-like_dom_sf"/>
</dbReference>
<dbReference type="Pfam" id="PF07654">
    <property type="entry name" value="C1-set"/>
    <property type="match status" value="1"/>
</dbReference>
<dbReference type="AlphaFoldDB" id="A0AAW0MKU9"/>
<dbReference type="PANTHER" id="PTHR19944:SF86">
    <property type="entry name" value="HLA CLASS II HISTOCOMPATIBILITY ANTIGEN, DR ALPHA CHAIN"/>
    <property type="match status" value="1"/>
</dbReference>
<evidence type="ECO:0000259" key="5">
    <source>
        <dbReference type="PROSITE" id="PS50835"/>
    </source>
</evidence>
<evidence type="ECO:0000256" key="2">
    <source>
        <dbReference type="ARBA" id="ARBA00023180"/>
    </source>
</evidence>
<reference evidence="7" key="1">
    <citation type="submission" date="2024-04" db="EMBL/GenBank/DDBJ databases">
        <title>Salinicola lusitanus LLJ914,a marine bacterium isolated from the Okinawa Trough.</title>
        <authorList>
            <person name="Li J."/>
        </authorList>
    </citation>
    <scope>NUCLEOTIDE SEQUENCE [LARGE SCALE GENOMIC DNA]</scope>
</reference>
<dbReference type="InterPro" id="IPR013783">
    <property type="entry name" value="Ig-like_fold"/>
</dbReference>
<dbReference type="InterPro" id="IPR003597">
    <property type="entry name" value="Ig_C1-set"/>
</dbReference>
<evidence type="ECO:0000256" key="1">
    <source>
        <dbReference type="ARBA" id="ARBA00007394"/>
    </source>
</evidence>
<organism evidence="6 7">
    <name type="scientific">Mugilogobius chulae</name>
    <name type="common">yellowstripe goby</name>
    <dbReference type="NCBI Taxonomy" id="88201"/>
    <lineage>
        <taxon>Eukaryota</taxon>
        <taxon>Metazoa</taxon>
        <taxon>Chordata</taxon>
        <taxon>Craniata</taxon>
        <taxon>Vertebrata</taxon>
        <taxon>Euteleostomi</taxon>
        <taxon>Actinopterygii</taxon>
        <taxon>Neopterygii</taxon>
        <taxon>Teleostei</taxon>
        <taxon>Neoteleostei</taxon>
        <taxon>Acanthomorphata</taxon>
        <taxon>Gobiaria</taxon>
        <taxon>Gobiiformes</taxon>
        <taxon>Gobioidei</taxon>
        <taxon>Gobiidae</taxon>
        <taxon>Gobionellinae</taxon>
        <taxon>Mugilogobius</taxon>
    </lineage>
</organism>
<evidence type="ECO:0000256" key="3">
    <source>
        <dbReference type="SAM" id="Phobius"/>
    </source>
</evidence>
<dbReference type="InterPro" id="IPR050160">
    <property type="entry name" value="MHC/Immunoglobulin"/>
</dbReference>
<feature type="domain" description="Ig-like" evidence="5">
    <location>
        <begin position="100"/>
        <end position="194"/>
    </location>
</feature>
<evidence type="ECO:0000313" key="6">
    <source>
        <dbReference type="EMBL" id="KAK7877359.1"/>
    </source>
</evidence>
<accession>A0AAW0MKU9</accession>
<feature type="transmembrane region" description="Helical" evidence="3">
    <location>
        <begin position="202"/>
        <end position="227"/>
    </location>
</feature>
<dbReference type="GO" id="GO:0006955">
    <property type="term" value="P:immune response"/>
    <property type="evidence" value="ECO:0007669"/>
    <property type="project" value="InterPro"/>
</dbReference>
<dbReference type="Proteomes" id="UP001460270">
    <property type="component" value="Unassembled WGS sequence"/>
</dbReference>
<dbReference type="GO" id="GO:0019882">
    <property type="term" value="P:antigen processing and presentation"/>
    <property type="evidence" value="ECO:0007669"/>
    <property type="project" value="InterPro"/>
</dbReference>
<name>A0AAW0MKU9_9GOBI</name>
<keyword evidence="3" id="KW-1133">Transmembrane helix</keyword>
<feature type="chain" id="PRO_5043855590" description="Ig-like domain-containing protein" evidence="4">
    <location>
        <begin position="16"/>
        <end position="233"/>
    </location>
</feature>
<gene>
    <name evidence="6" type="ORF">WMY93_031932</name>
</gene>
<dbReference type="PANTHER" id="PTHR19944">
    <property type="entry name" value="MHC CLASS II-RELATED"/>
    <property type="match status" value="1"/>
</dbReference>
<dbReference type="Pfam" id="PF00993">
    <property type="entry name" value="MHC_II_alpha"/>
    <property type="match status" value="1"/>
</dbReference>
<dbReference type="GO" id="GO:0042613">
    <property type="term" value="C:MHC class II protein complex"/>
    <property type="evidence" value="ECO:0007669"/>
    <property type="project" value="InterPro"/>
</dbReference>
<comment type="caution">
    <text evidence="6">The sequence shown here is derived from an EMBL/GenBank/DDBJ whole genome shotgun (WGS) entry which is preliminary data.</text>
</comment>
<dbReference type="InterPro" id="IPR007110">
    <property type="entry name" value="Ig-like_dom"/>
</dbReference>
<evidence type="ECO:0000313" key="7">
    <source>
        <dbReference type="Proteomes" id="UP001460270"/>
    </source>
</evidence>
<dbReference type="SMART" id="SM00407">
    <property type="entry name" value="IGc1"/>
    <property type="match status" value="1"/>
</dbReference>
<proteinExistence type="inferred from homology"/>
<keyword evidence="4" id="KW-0732">Signal</keyword>
<keyword evidence="3" id="KW-0812">Transmembrane</keyword>
<keyword evidence="7" id="KW-1185">Reference proteome</keyword>
<dbReference type="SUPFAM" id="SSF48726">
    <property type="entry name" value="Immunoglobulin"/>
    <property type="match status" value="1"/>
</dbReference>
<dbReference type="Gene3D" id="2.60.40.10">
    <property type="entry name" value="Immunoglobulins"/>
    <property type="match status" value="1"/>
</dbReference>